<protein>
    <submittedName>
        <fullName evidence="1">Uncharacterized protein</fullName>
    </submittedName>
</protein>
<sequence>MDYSDFRFQKQNRHIINDKQLKHIIDSLFKLICIETKRLKQFIISYQIIRNFQCYSHLYLIAEIQYKKFSRLILNYILSIKILQSFQVGIKIKLNYKPTETEMRESGHQQKQVDQIKQNTWDDLCKFVTMHSKKFFLLINYMKSYKYCLEYKRSLLNKKYIDTISFQSLYHQKESHIIKNINDTKLFVFIWNVRIDDVNRSTIKIRGQKRK</sequence>
<proteinExistence type="predicted"/>
<dbReference type="EMBL" id="CAJJDO010000071">
    <property type="protein sequence ID" value="CAD8179055.1"/>
    <property type="molecule type" value="Genomic_DNA"/>
</dbReference>
<dbReference type="OrthoDB" id="309257at2759"/>
<dbReference type="Proteomes" id="UP000689195">
    <property type="component" value="Unassembled WGS sequence"/>
</dbReference>
<dbReference type="AlphaFoldDB" id="A0A8S1VSD1"/>
<comment type="caution">
    <text evidence="1">The sequence shown here is derived from an EMBL/GenBank/DDBJ whole genome shotgun (WGS) entry which is preliminary data.</text>
</comment>
<evidence type="ECO:0000313" key="1">
    <source>
        <dbReference type="EMBL" id="CAD8179055.1"/>
    </source>
</evidence>
<evidence type="ECO:0000313" key="2">
    <source>
        <dbReference type="Proteomes" id="UP000689195"/>
    </source>
</evidence>
<accession>A0A8S1VSD1</accession>
<gene>
    <name evidence="1" type="ORF">PPENT_87.1.T0710054</name>
</gene>
<organism evidence="1 2">
    <name type="scientific">Paramecium pentaurelia</name>
    <dbReference type="NCBI Taxonomy" id="43138"/>
    <lineage>
        <taxon>Eukaryota</taxon>
        <taxon>Sar</taxon>
        <taxon>Alveolata</taxon>
        <taxon>Ciliophora</taxon>
        <taxon>Intramacronucleata</taxon>
        <taxon>Oligohymenophorea</taxon>
        <taxon>Peniculida</taxon>
        <taxon>Parameciidae</taxon>
        <taxon>Paramecium</taxon>
    </lineage>
</organism>
<name>A0A8S1VSD1_9CILI</name>
<keyword evidence="2" id="KW-1185">Reference proteome</keyword>
<reference evidence="1" key="1">
    <citation type="submission" date="2021-01" db="EMBL/GenBank/DDBJ databases">
        <authorList>
            <consortium name="Genoscope - CEA"/>
            <person name="William W."/>
        </authorList>
    </citation>
    <scope>NUCLEOTIDE SEQUENCE</scope>
</reference>